<dbReference type="EMBL" id="CP032427">
    <property type="protein sequence ID" value="AYC37130.1"/>
    <property type="molecule type" value="Genomic_DNA"/>
</dbReference>
<gene>
    <name evidence="3" type="ORF">DWG14_01341</name>
</gene>
<evidence type="ECO:0000256" key="2">
    <source>
        <dbReference type="SAM" id="Phobius"/>
    </source>
</evidence>
<feature type="transmembrane region" description="Helical" evidence="2">
    <location>
        <begin position="133"/>
        <end position="154"/>
    </location>
</feature>
<feature type="transmembrane region" description="Helical" evidence="2">
    <location>
        <begin position="109"/>
        <end position="127"/>
    </location>
</feature>
<name>A0AAI8PLN4_9ACTN</name>
<feature type="transmembrane region" description="Helical" evidence="2">
    <location>
        <begin position="238"/>
        <end position="266"/>
    </location>
</feature>
<dbReference type="AlphaFoldDB" id="A0AAI8PLN4"/>
<feature type="transmembrane region" description="Helical" evidence="2">
    <location>
        <begin position="201"/>
        <end position="226"/>
    </location>
</feature>
<dbReference type="GeneID" id="91280302"/>
<evidence type="ECO:0008006" key="5">
    <source>
        <dbReference type="Google" id="ProtNLM"/>
    </source>
</evidence>
<dbReference type="RefSeq" id="WP_120050244.1">
    <property type="nucleotide sequence ID" value="NZ_CP032427.1"/>
</dbReference>
<reference evidence="3 4" key="1">
    <citation type="submission" date="2018-09" db="EMBL/GenBank/DDBJ databases">
        <title>Production of Trimethoprim by Streptomyces sp. 3E-1.</title>
        <authorList>
            <person name="Kang H.J."/>
            <person name="Kim S.B."/>
        </authorList>
    </citation>
    <scope>NUCLEOTIDE SEQUENCE [LARGE SCALE GENOMIC DNA]</scope>
    <source>
        <strain evidence="3 4">3E-1</strain>
    </source>
</reference>
<sequence>MNQDQVRTVVLLGILSLLSLIPIAVTLRRARAHRDWDLTATMVFLAGVLANIPTSAYVVREGRPERLDPLGEVVIGFPSWVNRIGVATNGVLLLLCAVFVVHQVLSSRAVLHFAPLLAMALATLFAVSDGLHAQQFLAPRQVVLLAVLLAAAVARPGRSAFLGAAAVVLLFSVLGGVEALVEPVSVLRECRADNPCGLLGIHYAGIFTNENILSLFLTLGIPFVWLGLRGRARVFLAFYLAVLAVATGSTLAAVTAVATMTLLVLLRPALPDGTVGSSARSSSPGQVLMVAPILAGTAVLGFALPFLHSSIGDFGDRAVIWDMARGELGHSPFTGFGGNAWSGKYRFGEIPAALSPSLHNQWIDVQYAGGLAGLVLFVLLLAHLLLKGRTAAFPVAACVLFPVLLTSVLERPWSFGISNALSFSLVAALLIPGTARRATAAAAPVSGSSPVGAPARTPRRSLAATAADRSDRR</sequence>
<evidence type="ECO:0000256" key="1">
    <source>
        <dbReference type="SAM" id="MobiDB-lite"/>
    </source>
</evidence>
<feature type="transmembrane region" description="Helical" evidence="2">
    <location>
        <begin position="6"/>
        <end position="27"/>
    </location>
</feature>
<dbReference type="Proteomes" id="UP000265765">
    <property type="component" value="Chromosome"/>
</dbReference>
<keyword evidence="2" id="KW-1133">Transmembrane helix</keyword>
<feature type="transmembrane region" description="Helical" evidence="2">
    <location>
        <begin position="80"/>
        <end position="102"/>
    </location>
</feature>
<evidence type="ECO:0000313" key="4">
    <source>
        <dbReference type="Proteomes" id="UP000265765"/>
    </source>
</evidence>
<feature type="transmembrane region" description="Helical" evidence="2">
    <location>
        <begin position="286"/>
        <end position="307"/>
    </location>
</feature>
<keyword evidence="2" id="KW-0472">Membrane</keyword>
<accession>A0AAI8PLN4</accession>
<keyword evidence="2" id="KW-0812">Transmembrane</keyword>
<feature type="region of interest" description="Disordered" evidence="1">
    <location>
        <begin position="441"/>
        <end position="473"/>
    </location>
</feature>
<dbReference type="KEGG" id="sge:DWG14_01341"/>
<feature type="transmembrane region" description="Helical" evidence="2">
    <location>
        <begin position="161"/>
        <end position="181"/>
    </location>
</feature>
<protein>
    <recommendedName>
        <fullName evidence="5">O-antigen ligase</fullName>
    </recommendedName>
</protein>
<feature type="transmembrane region" description="Helical" evidence="2">
    <location>
        <begin position="391"/>
        <end position="409"/>
    </location>
</feature>
<organism evidence="3 4">
    <name type="scientific">Streptomyces griseorubiginosus</name>
    <dbReference type="NCBI Taxonomy" id="67304"/>
    <lineage>
        <taxon>Bacteria</taxon>
        <taxon>Bacillati</taxon>
        <taxon>Actinomycetota</taxon>
        <taxon>Actinomycetes</taxon>
        <taxon>Kitasatosporales</taxon>
        <taxon>Streptomycetaceae</taxon>
        <taxon>Streptomyces</taxon>
    </lineage>
</organism>
<evidence type="ECO:0000313" key="3">
    <source>
        <dbReference type="EMBL" id="AYC37130.1"/>
    </source>
</evidence>
<proteinExistence type="predicted"/>
<feature type="compositionally biased region" description="Low complexity" evidence="1">
    <location>
        <begin position="441"/>
        <end position="455"/>
    </location>
</feature>
<feature type="transmembrane region" description="Helical" evidence="2">
    <location>
        <begin position="39"/>
        <end position="60"/>
    </location>
</feature>
<feature type="transmembrane region" description="Helical" evidence="2">
    <location>
        <begin position="365"/>
        <end position="385"/>
    </location>
</feature>